<dbReference type="Pfam" id="PF03382">
    <property type="entry name" value="DUF285"/>
    <property type="match status" value="3"/>
</dbReference>
<evidence type="ECO:0000256" key="1">
    <source>
        <dbReference type="SAM" id="Coils"/>
    </source>
</evidence>
<keyword evidence="2" id="KW-1133">Transmembrane helix</keyword>
<dbReference type="AlphaFoldDB" id="A0AA36NGV3"/>
<evidence type="ECO:0000313" key="4">
    <source>
        <dbReference type="Proteomes" id="UP001178507"/>
    </source>
</evidence>
<feature type="coiled-coil region" evidence="1">
    <location>
        <begin position="632"/>
        <end position="659"/>
    </location>
</feature>
<gene>
    <name evidence="3" type="ORF">EVOR1521_LOCUS25711</name>
</gene>
<dbReference type="NCBIfam" id="TIGR02167">
    <property type="entry name" value="Liste_lipo_26"/>
    <property type="match status" value="1"/>
</dbReference>
<keyword evidence="2" id="KW-0472">Membrane</keyword>
<comment type="caution">
    <text evidence="3">The sequence shown here is derived from an EMBL/GenBank/DDBJ whole genome shotgun (WGS) entry which is preliminary data.</text>
</comment>
<organism evidence="3 4">
    <name type="scientific">Effrenium voratum</name>
    <dbReference type="NCBI Taxonomy" id="2562239"/>
    <lineage>
        <taxon>Eukaryota</taxon>
        <taxon>Sar</taxon>
        <taxon>Alveolata</taxon>
        <taxon>Dinophyceae</taxon>
        <taxon>Suessiales</taxon>
        <taxon>Symbiodiniaceae</taxon>
        <taxon>Effrenium</taxon>
    </lineage>
</organism>
<evidence type="ECO:0000313" key="3">
    <source>
        <dbReference type="EMBL" id="CAJ1402936.1"/>
    </source>
</evidence>
<dbReference type="InterPro" id="IPR005046">
    <property type="entry name" value="DUF285"/>
</dbReference>
<dbReference type="InterPro" id="IPR011889">
    <property type="entry name" value="Liste_lipo_26"/>
</dbReference>
<sequence length="979" mass="109550">MSSMFDSASAFNEALEWDVSAVTNLTEMFLRATSFNQPLAKWNTSAVEHMTGMFVLTSFNQALDTWDVSAVTGMSDMFFGAESFNQPLAKWNTSAVEYMNGMFWHATSFNQALEAWDTSSVRNMAAMFGATSFNQPLAKWNTSAVVNMSGMFFAAADFNQALETWDISAVTDLSHMFYQAKSFNKPLHKWNTSAVQYMSAMFYDAIVFNQDLDAWDTSSVRSMEGMFVGALAFNQAIGSWDTSAVTSMAAMFQDAASFNRAVDSWNTSAVVDMSAMFFAAVAFNQALNSWDTGSVQFLGYMFVQARNFNKPLDEWNTSSVARMESMFFGAAAFNQPLGTWDFSSLQSAAAISGFVGSSGMSACNLMSLSQARGLPPEQQKLLQFAKCPSCHQPLRPCESSEQACVDSACHPVNFRFVELGSGHWESGGPGGQYVARGYRHCAEACDSWINCSAFVLADDQRCTLHTEQGLPKKYGEGTSLAFLKPRCEFFSCPAEGVLIEGDAFTAASCCRCRNPLRVQNLSAAPALQCVACPAGSQPINATACGRCPPGSISSTDSRCKRCGAGFEANEDQSSCVECADGHFARADMDACRPCSLPLMRWEDECIWWHLPIIILLLLLLSFGGFLWITTLTKRRQKRIQRHEEKVEEVQRMLEAELWEEEPGTVPKYSEQLQALGWAHEEVLQKAAEIRKRHSNHAGVGLRYLLSEFTQLAQQRARKTNPDFYELKQVFWLDPQPLGEHVVCPRDGDPGCALVDLLSKSHRKAQTHFMSWTWHYTLGQLQSALKIWSRSVREANKVFFFMCFFTNNQFRILRHKTSCGTDNLGKTFEEHVRSIGQVVAILDDWSEPVYLRRVWTVYEQYVAYSVKVPVTFVMPEHAQRSLTRKILQGEPGIRQVTSSLCRVDSAKAEAHSREDEVNVKAIIQASVGFEQVNKHVREALVQWISGVVRIQFNDLVRQQFESEAADREEICGDHIVAETF</sequence>
<keyword evidence="4" id="KW-1185">Reference proteome</keyword>
<evidence type="ECO:0000256" key="2">
    <source>
        <dbReference type="SAM" id="Phobius"/>
    </source>
</evidence>
<accession>A0AA36NGV3</accession>
<keyword evidence="1" id="KW-0175">Coiled coil</keyword>
<feature type="transmembrane region" description="Helical" evidence="2">
    <location>
        <begin position="606"/>
        <end position="628"/>
    </location>
</feature>
<name>A0AA36NGV3_9DINO</name>
<dbReference type="EMBL" id="CAUJNA010003472">
    <property type="protein sequence ID" value="CAJ1402936.1"/>
    <property type="molecule type" value="Genomic_DNA"/>
</dbReference>
<protein>
    <submittedName>
        <fullName evidence="3">Uncharacterized protein</fullName>
    </submittedName>
</protein>
<keyword evidence="2" id="KW-0812">Transmembrane</keyword>
<reference evidence="3" key="1">
    <citation type="submission" date="2023-08" db="EMBL/GenBank/DDBJ databases">
        <authorList>
            <person name="Chen Y."/>
            <person name="Shah S."/>
            <person name="Dougan E. K."/>
            <person name="Thang M."/>
            <person name="Chan C."/>
        </authorList>
    </citation>
    <scope>NUCLEOTIDE SEQUENCE</scope>
</reference>
<proteinExistence type="predicted"/>
<dbReference type="Proteomes" id="UP001178507">
    <property type="component" value="Unassembled WGS sequence"/>
</dbReference>